<dbReference type="PANTHER" id="PTHR15492">
    <property type="entry name" value="CYCLIN D1-BINDING PROTEIN 1"/>
    <property type="match status" value="1"/>
</dbReference>
<sequence>MASMKAEEDLSALKATVRTITALIKQLQATTPAITPATKTTNDSNTTVVDALNLAHDAASLIRAHSTKLSLLIINKPFTATAITTVLRELVTGPLPGLASSIQLCTAAKYTQAMSEELQWRAKKIFIEFGALVKTIPLDGEILSDDAKNGTGNIEGKGSLASTGVVWEACDGVTALKGLGVAGLMIKKAEEYKDLLKDALEELQEWGEEGSDEDESDDDVEEDEAQAAVDNIFGAQRHIPVGDSDKIRPRLESAQKRLRLIITMYTAVIKRRLKTLPQTPNAELLSEQKVKSNEEPGTVERLDGLLDIMKHIPEVTDELASAFYDLDGEEIDKRMDECFLQGFAAAELLLKNWESQTDEFTTWHALKKGW</sequence>
<protein>
    <recommendedName>
        <fullName evidence="1">Cyclin-D1-binding protein 1-like N-terminal domain-containing protein</fullName>
    </recommendedName>
</protein>
<feature type="domain" description="Cyclin-D1-binding protein 1-like N-terminal" evidence="1">
    <location>
        <begin position="57"/>
        <end position="208"/>
    </location>
</feature>
<reference evidence="2" key="1">
    <citation type="submission" date="2019-07" db="EMBL/GenBank/DDBJ databases">
        <title>Hyphodiscus hymeniophilus genome sequencing and assembly.</title>
        <authorList>
            <person name="Kramer G."/>
            <person name="Nodwell J."/>
        </authorList>
    </citation>
    <scope>NUCLEOTIDE SEQUENCE</scope>
    <source>
        <strain evidence="2">ATCC 34498</strain>
    </source>
</reference>
<dbReference type="InterPro" id="IPR049317">
    <property type="entry name" value="GCIP-like_N"/>
</dbReference>
<dbReference type="EMBL" id="VNKQ01000007">
    <property type="protein sequence ID" value="KAG0649806.1"/>
    <property type="molecule type" value="Genomic_DNA"/>
</dbReference>
<keyword evidence="3" id="KW-1185">Reference proteome</keyword>
<dbReference type="Pfam" id="PF13324">
    <property type="entry name" value="GCIP_N"/>
    <property type="match status" value="1"/>
</dbReference>
<dbReference type="AlphaFoldDB" id="A0A9P6VKB3"/>
<dbReference type="OrthoDB" id="4088536at2759"/>
<comment type="caution">
    <text evidence="2">The sequence shown here is derived from an EMBL/GenBank/DDBJ whole genome shotgun (WGS) entry which is preliminary data.</text>
</comment>
<name>A0A9P6VKB3_9HELO</name>
<dbReference type="GO" id="GO:0005634">
    <property type="term" value="C:nucleus"/>
    <property type="evidence" value="ECO:0007669"/>
    <property type="project" value="TreeGrafter"/>
</dbReference>
<dbReference type="PANTHER" id="PTHR15492:SF1">
    <property type="entry name" value="CYCLIN-D1-BINDING PROTEIN 1"/>
    <property type="match status" value="1"/>
</dbReference>
<evidence type="ECO:0000259" key="1">
    <source>
        <dbReference type="Pfam" id="PF13324"/>
    </source>
</evidence>
<dbReference type="Gene3D" id="1.20.1410.10">
    <property type="entry name" value="I/LWEQ domain"/>
    <property type="match status" value="1"/>
</dbReference>
<proteinExistence type="predicted"/>
<evidence type="ECO:0000313" key="3">
    <source>
        <dbReference type="Proteomes" id="UP000785200"/>
    </source>
</evidence>
<accession>A0A9P6VKB3</accession>
<dbReference type="Proteomes" id="UP000785200">
    <property type="component" value="Unassembled WGS sequence"/>
</dbReference>
<evidence type="ECO:0000313" key="2">
    <source>
        <dbReference type="EMBL" id="KAG0649806.1"/>
    </source>
</evidence>
<dbReference type="InterPro" id="IPR026907">
    <property type="entry name" value="GCIP-like"/>
</dbReference>
<organism evidence="2 3">
    <name type="scientific">Hyphodiscus hymeniophilus</name>
    <dbReference type="NCBI Taxonomy" id="353542"/>
    <lineage>
        <taxon>Eukaryota</taxon>
        <taxon>Fungi</taxon>
        <taxon>Dikarya</taxon>
        <taxon>Ascomycota</taxon>
        <taxon>Pezizomycotina</taxon>
        <taxon>Leotiomycetes</taxon>
        <taxon>Helotiales</taxon>
        <taxon>Hyphodiscaceae</taxon>
        <taxon>Hyphodiscus</taxon>
    </lineage>
</organism>
<gene>
    <name evidence="2" type="ORF">D0Z07_3490</name>
</gene>